<protein>
    <submittedName>
        <fullName evidence="1">Bpi fold-containing family b member 4-like</fullName>
    </submittedName>
</protein>
<evidence type="ECO:0000313" key="1">
    <source>
        <dbReference type="EMBL" id="PKU27285.1"/>
    </source>
</evidence>
<name>A0A2I0T0F2_LIMLA</name>
<sequence length="101" mass="10657">MYLHWCCGSQGLNFPLSPHPQACNIINARLNVVSNLVGSRNPALPLGAVGDLPPFSIISGDAIQLDLNLSSGQHLLEGADECGPAMSVLMPPLGLYLIFTC</sequence>
<keyword evidence="2" id="KW-1185">Reference proteome</keyword>
<dbReference type="EMBL" id="KZ529052">
    <property type="protein sequence ID" value="PKU27285.1"/>
    <property type="molecule type" value="Genomic_DNA"/>
</dbReference>
<reference evidence="2" key="2">
    <citation type="submission" date="2017-12" db="EMBL/GenBank/DDBJ databases">
        <title>Genome sequence of the Bar-tailed Godwit (Limosa lapponica baueri).</title>
        <authorList>
            <person name="Lima N.C.B."/>
            <person name="Parody-Merino A.M."/>
            <person name="Battley P.F."/>
            <person name="Fidler A.E."/>
            <person name="Prosdocimi F."/>
        </authorList>
    </citation>
    <scope>NUCLEOTIDE SEQUENCE [LARGE SCALE GENOMIC DNA]</scope>
</reference>
<dbReference type="AlphaFoldDB" id="A0A2I0T0F2"/>
<accession>A0A2I0T0F2</accession>
<evidence type="ECO:0000313" key="2">
    <source>
        <dbReference type="Proteomes" id="UP000233556"/>
    </source>
</evidence>
<reference evidence="2" key="1">
    <citation type="submission" date="2017-11" db="EMBL/GenBank/DDBJ databases">
        <authorList>
            <person name="Lima N.C."/>
            <person name="Parody-Merino A.M."/>
            <person name="Battley P.F."/>
            <person name="Fidler A.E."/>
            <person name="Prosdocimi F."/>
        </authorList>
    </citation>
    <scope>NUCLEOTIDE SEQUENCE [LARGE SCALE GENOMIC DNA]</scope>
</reference>
<gene>
    <name evidence="1" type="ORF">llap_22411</name>
</gene>
<proteinExistence type="predicted"/>
<dbReference type="Proteomes" id="UP000233556">
    <property type="component" value="Unassembled WGS sequence"/>
</dbReference>
<organism evidence="1 2">
    <name type="scientific">Limosa lapponica baueri</name>
    <dbReference type="NCBI Taxonomy" id="1758121"/>
    <lineage>
        <taxon>Eukaryota</taxon>
        <taxon>Metazoa</taxon>
        <taxon>Chordata</taxon>
        <taxon>Craniata</taxon>
        <taxon>Vertebrata</taxon>
        <taxon>Euteleostomi</taxon>
        <taxon>Archelosauria</taxon>
        <taxon>Archosauria</taxon>
        <taxon>Dinosauria</taxon>
        <taxon>Saurischia</taxon>
        <taxon>Theropoda</taxon>
        <taxon>Coelurosauria</taxon>
        <taxon>Aves</taxon>
        <taxon>Neognathae</taxon>
        <taxon>Neoaves</taxon>
        <taxon>Charadriiformes</taxon>
        <taxon>Scolopacidae</taxon>
        <taxon>Limosa</taxon>
    </lineage>
</organism>